<organism evidence="2 3">
    <name type="scientific">Halarchaeum grantii</name>
    <dbReference type="NCBI Taxonomy" id="1193105"/>
    <lineage>
        <taxon>Archaea</taxon>
        <taxon>Methanobacteriati</taxon>
        <taxon>Methanobacteriota</taxon>
        <taxon>Stenosarchaea group</taxon>
        <taxon>Halobacteria</taxon>
        <taxon>Halobacteriales</taxon>
        <taxon>Halobacteriaceae</taxon>
    </lineage>
</organism>
<evidence type="ECO:0000256" key="1">
    <source>
        <dbReference type="SAM" id="Phobius"/>
    </source>
</evidence>
<feature type="transmembrane region" description="Helical" evidence="1">
    <location>
        <begin position="60"/>
        <end position="80"/>
    </location>
</feature>
<keyword evidence="1" id="KW-0472">Membrane</keyword>
<comment type="caution">
    <text evidence="2">The sequence shown here is derived from an EMBL/GenBank/DDBJ whole genome shotgun (WGS) entry which is preliminary data.</text>
</comment>
<feature type="transmembrane region" description="Helical" evidence="1">
    <location>
        <begin position="29"/>
        <end position="48"/>
    </location>
</feature>
<sequence length="119" mass="12130">MARPRGTLAGGLLVSFVLAAALGLPPGTLVLFGLGTTVLTVPAVHLLLEEAHDRGDVRRRLLVALGVAALTTFALGRLVAAVLTTPGDPARLLLQCLALLCGLVAGGLTVAGGYDRLRD</sequence>
<feature type="transmembrane region" description="Helical" evidence="1">
    <location>
        <begin position="92"/>
        <end position="114"/>
    </location>
</feature>
<evidence type="ECO:0000313" key="2">
    <source>
        <dbReference type="EMBL" id="GGL34565.1"/>
    </source>
</evidence>
<gene>
    <name evidence="2" type="ORF">GCM10009037_17710</name>
</gene>
<protein>
    <submittedName>
        <fullName evidence="2">Uncharacterized protein</fullName>
    </submittedName>
</protein>
<keyword evidence="1" id="KW-0812">Transmembrane</keyword>
<keyword evidence="3" id="KW-1185">Reference proteome</keyword>
<dbReference type="EMBL" id="BMPF01000002">
    <property type="protein sequence ID" value="GGL34565.1"/>
    <property type="molecule type" value="Genomic_DNA"/>
</dbReference>
<name>A0A830FA50_9EURY</name>
<accession>A0A830FA50</accession>
<keyword evidence="1" id="KW-1133">Transmembrane helix</keyword>
<dbReference type="RefSeq" id="WP_188882865.1">
    <property type="nucleotide sequence ID" value="NZ_BMPF01000002.1"/>
</dbReference>
<dbReference type="AlphaFoldDB" id="A0A830FA50"/>
<evidence type="ECO:0000313" key="3">
    <source>
        <dbReference type="Proteomes" id="UP000628840"/>
    </source>
</evidence>
<proteinExistence type="predicted"/>
<reference evidence="2 3" key="1">
    <citation type="journal article" date="2019" name="Int. J. Syst. Evol. Microbiol.">
        <title>The Global Catalogue of Microorganisms (GCM) 10K type strain sequencing project: providing services to taxonomists for standard genome sequencing and annotation.</title>
        <authorList>
            <consortium name="The Broad Institute Genomics Platform"/>
            <consortium name="The Broad Institute Genome Sequencing Center for Infectious Disease"/>
            <person name="Wu L."/>
            <person name="Ma J."/>
        </authorList>
    </citation>
    <scope>NUCLEOTIDE SEQUENCE [LARGE SCALE GENOMIC DNA]</scope>
    <source>
        <strain evidence="2 3">JCM 19585</strain>
    </source>
</reference>
<dbReference type="Proteomes" id="UP000628840">
    <property type="component" value="Unassembled WGS sequence"/>
</dbReference>